<dbReference type="Gene3D" id="1.10.520.40">
    <property type="entry name" value="CRISPR-associated protein Cse2"/>
    <property type="match status" value="1"/>
</dbReference>
<evidence type="ECO:0000313" key="2">
    <source>
        <dbReference type="Proteomes" id="UP000192923"/>
    </source>
</evidence>
<dbReference type="AlphaFoldDB" id="A0A1Y6D265"/>
<reference evidence="1 2" key="1">
    <citation type="submission" date="2016-12" db="EMBL/GenBank/DDBJ databases">
        <authorList>
            <person name="Song W.-J."/>
            <person name="Kurnit D.M."/>
        </authorList>
    </citation>
    <scope>NUCLEOTIDE SEQUENCE [LARGE SCALE GENOMIC DNA]</scope>
    <source>
        <strain evidence="1 2">175</strain>
    </source>
</reference>
<dbReference type="Proteomes" id="UP000192923">
    <property type="component" value="Unassembled WGS sequence"/>
</dbReference>
<proteinExistence type="predicted"/>
<dbReference type="RefSeq" id="WP_085215372.1">
    <property type="nucleotide sequence ID" value="NZ_FXAM01000001.1"/>
</dbReference>
<dbReference type="EMBL" id="FXAM01000001">
    <property type="protein sequence ID" value="SMF96490.1"/>
    <property type="molecule type" value="Genomic_DNA"/>
</dbReference>
<dbReference type="InterPro" id="IPR038287">
    <property type="entry name" value="Cse2_sf"/>
</dbReference>
<accession>A0A1Y6D265</accession>
<dbReference type="InterPro" id="IPR013382">
    <property type="entry name" value="CRISPR-assoc_prot_Cse2"/>
</dbReference>
<dbReference type="Pfam" id="PF09485">
    <property type="entry name" value="CRISPR_Cse2"/>
    <property type="match status" value="1"/>
</dbReference>
<keyword evidence="2" id="KW-1185">Reference proteome</keyword>
<dbReference type="STRING" id="1760988.SAMN02949497_3890"/>
<organism evidence="1 2">
    <name type="scientific">Methylomagnum ishizawai</name>
    <dbReference type="NCBI Taxonomy" id="1760988"/>
    <lineage>
        <taxon>Bacteria</taxon>
        <taxon>Pseudomonadati</taxon>
        <taxon>Pseudomonadota</taxon>
        <taxon>Gammaproteobacteria</taxon>
        <taxon>Methylococcales</taxon>
        <taxon>Methylococcaceae</taxon>
        <taxon>Methylomagnum</taxon>
    </lineage>
</organism>
<dbReference type="OrthoDB" id="5796578at2"/>
<evidence type="ECO:0000313" key="1">
    <source>
        <dbReference type="EMBL" id="SMF96490.1"/>
    </source>
</evidence>
<dbReference type="NCBIfam" id="TIGR02548">
    <property type="entry name" value="casB_cse2"/>
    <property type="match status" value="1"/>
</dbReference>
<sequence>MTPTPPQPFPPATTVDALGRILASNQLPPGDRAALRRMTPARRPPLAFFRLACRALPPDWETHHHEWATVVAGMALMCPEPHRPGRSVGVALAEAGLSESRLERLLVAEGEFLGTTLLRTAYFLGTKQLPLDWIEFARLLFVTDRDEREAVRLAIARDFYRPPEARPRRN</sequence>
<protein>
    <submittedName>
        <fullName evidence="1">CRISPR system Cascade subunit CasB</fullName>
    </submittedName>
</protein>
<gene>
    <name evidence="1" type="ORF">SAMN02949497_3890</name>
</gene>
<name>A0A1Y6D265_9GAMM</name>